<name>A7RKN5_NEMVE</name>
<dbReference type="Pfam" id="PF00001">
    <property type="entry name" value="7tm_1"/>
    <property type="match status" value="1"/>
</dbReference>
<proteinExistence type="predicted"/>
<feature type="domain" description="G-protein coupled receptors family 1 profile" evidence="8">
    <location>
        <begin position="27"/>
        <end position="260"/>
    </location>
</feature>
<feature type="transmembrane region" description="Helical" evidence="7">
    <location>
        <begin position="47"/>
        <end position="69"/>
    </location>
</feature>
<gene>
    <name evidence="9" type="ORF">NEMVEDRAFT_v1g238961</name>
</gene>
<evidence type="ECO:0000259" key="8">
    <source>
        <dbReference type="PROSITE" id="PS50262"/>
    </source>
</evidence>
<feature type="transmembrane region" description="Helical" evidence="7">
    <location>
        <begin position="89"/>
        <end position="106"/>
    </location>
</feature>
<feature type="transmembrane region" description="Helical" evidence="7">
    <location>
        <begin position="205"/>
        <end position="229"/>
    </location>
</feature>
<dbReference type="CDD" id="cd00637">
    <property type="entry name" value="7tm_classA_rhodopsin-like"/>
    <property type="match status" value="1"/>
</dbReference>
<keyword evidence="3 7" id="KW-0812">Transmembrane</keyword>
<dbReference type="InterPro" id="IPR017452">
    <property type="entry name" value="GPCR_Rhodpsn_7TM"/>
</dbReference>
<feature type="transmembrane region" description="Helical" evidence="7">
    <location>
        <begin position="241"/>
        <end position="262"/>
    </location>
</feature>
<evidence type="ECO:0000256" key="7">
    <source>
        <dbReference type="SAM" id="Phobius"/>
    </source>
</evidence>
<dbReference type="PANTHER" id="PTHR22750">
    <property type="entry name" value="G-PROTEIN COUPLED RECEPTOR"/>
    <property type="match status" value="1"/>
</dbReference>
<dbReference type="OMA" id="SECCVEP"/>
<keyword evidence="5 7" id="KW-0472">Membrane</keyword>
<comment type="subcellular location">
    <subcellularLocation>
        <location evidence="1">Cell membrane</location>
        <topology evidence="1">Multi-pass membrane protein</topology>
    </subcellularLocation>
</comment>
<evidence type="ECO:0000256" key="6">
    <source>
        <dbReference type="SAM" id="MobiDB-lite"/>
    </source>
</evidence>
<dbReference type="PROSITE" id="PS50262">
    <property type="entry name" value="G_PROTEIN_RECEP_F1_2"/>
    <property type="match status" value="1"/>
</dbReference>
<accession>A7RKN5</accession>
<dbReference type="KEGG" id="nve:5520155"/>
<dbReference type="GO" id="GO:0004930">
    <property type="term" value="F:G protein-coupled receptor activity"/>
    <property type="evidence" value="ECO:0007669"/>
    <property type="project" value="InterPro"/>
</dbReference>
<dbReference type="EMBL" id="DS469516">
    <property type="protein sequence ID" value="EDO47939.1"/>
    <property type="molecule type" value="Genomic_DNA"/>
</dbReference>
<dbReference type="Gene3D" id="1.20.1070.10">
    <property type="entry name" value="Rhodopsin 7-helix transmembrane proteins"/>
    <property type="match status" value="1"/>
</dbReference>
<dbReference type="InParanoid" id="A7RKN5"/>
<evidence type="ECO:0000256" key="3">
    <source>
        <dbReference type="ARBA" id="ARBA00022692"/>
    </source>
</evidence>
<keyword evidence="10" id="KW-1185">Reference proteome</keyword>
<organism evidence="9 10">
    <name type="scientific">Nematostella vectensis</name>
    <name type="common">Starlet sea anemone</name>
    <dbReference type="NCBI Taxonomy" id="45351"/>
    <lineage>
        <taxon>Eukaryota</taxon>
        <taxon>Metazoa</taxon>
        <taxon>Cnidaria</taxon>
        <taxon>Anthozoa</taxon>
        <taxon>Hexacorallia</taxon>
        <taxon>Actiniaria</taxon>
        <taxon>Edwardsiidae</taxon>
        <taxon>Nematostella</taxon>
    </lineage>
</organism>
<feature type="region of interest" description="Disordered" evidence="6">
    <location>
        <begin position="301"/>
        <end position="368"/>
    </location>
</feature>
<evidence type="ECO:0000313" key="9">
    <source>
        <dbReference type="EMBL" id="EDO47939.1"/>
    </source>
</evidence>
<dbReference type="PRINTS" id="PR00237">
    <property type="entry name" value="GPCRRHODOPSN"/>
</dbReference>
<dbReference type="PhylomeDB" id="A7RKN5"/>
<evidence type="ECO:0000313" key="10">
    <source>
        <dbReference type="Proteomes" id="UP000001593"/>
    </source>
</evidence>
<dbReference type="Proteomes" id="UP000001593">
    <property type="component" value="Unassembled WGS sequence"/>
</dbReference>
<feature type="transmembrane region" description="Helical" evidence="7">
    <location>
        <begin position="126"/>
        <end position="147"/>
    </location>
</feature>
<feature type="compositionally biased region" description="Polar residues" evidence="6">
    <location>
        <begin position="311"/>
        <end position="320"/>
    </location>
</feature>
<dbReference type="AlphaFoldDB" id="A7RKN5"/>
<feature type="transmembrane region" description="Helical" evidence="7">
    <location>
        <begin position="12"/>
        <end position="35"/>
    </location>
</feature>
<evidence type="ECO:0000256" key="5">
    <source>
        <dbReference type="ARBA" id="ARBA00023136"/>
    </source>
</evidence>
<dbReference type="GO" id="GO:0005886">
    <property type="term" value="C:plasma membrane"/>
    <property type="evidence" value="ECO:0007669"/>
    <property type="project" value="UniProtKB-SubCell"/>
</dbReference>
<protein>
    <recommendedName>
        <fullName evidence="8">G-protein coupled receptors family 1 profile domain-containing protein</fullName>
    </recommendedName>
</protein>
<evidence type="ECO:0000256" key="2">
    <source>
        <dbReference type="ARBA" id="ARBA00022475"/>
    </source>
</evidence>
<evidence type="ECO:0000256" key="1">
    <source>
        <dbReference type="ARBA" id="ARBA00004651"/>
    </source>
</evidence>
<feature type="compositionally biased region" description="Basic and acidic residues" evidence="6">
    <location>
        <begin position="358"/>
        <end position="368"/>
    </location>
</feature>
<keyword evidence="2" id="KW-1003">Cell membrane</keyword>
<dbReference type="InterPro" id="IPR000276">
    <property type="entry name" value="GPCR_Rhodpsn"/>
</dbReference>
<dbReference type="HOGENOM" id="CLU_009579_16_2_1"/>
<evidence type="ECO:0000256" key="4">
    <source>
        <dbReference type="ARBA" id="ARBA00022989"/>
    </source>
</evidence>
<keyword evidence="4 7" id="KW-1133">Transmembrane helix</keyword>
<dbReference type="SUPFAM" id="SSF81321">
    <property type="entry name" value="Family A G protein-coupled receptor-like"/>
    <property type="match status" value="1"/>
</dbReference>
<reference evidence="9 10" key="1">
    <citation type="journal article" date="2007" name="Science">
        <title>Sea anemone genome reveals ancestral eumetazoan gene repertoire and genomic organization.</title>
        <authorList>
            <person name="Putnam N.H."/>
            <person name="Srivastava M."/>
            <person name="Hellsten U."/>
            <person name="Dirks B."/>
            <person name="Chapman J."/>
            <person name="Salamov A."/>
            <person name="Terry A."/>
            <person name="Shapiro H."/>
            <person name="Lindquist E."/>
            <person name="Kapitonov V.V."/>
            <person name="Jurka J."/>
            <person name="Genikhovich G."/>
            <person name="Grigoriev I.V."/>
            <person name="Lucas S.M."/>
            <person name="Steele R.E."/>
            <person name="Finnerty J.R."/>
            <person name="Technau U."/>
            <person name="Martindale M.Q."/>
            <person name="Rokhsar D.S."/>
        </authorList>
    </citation>
    <scope>NUCLEOTIDE SEQUENCE [LARGE SCALE GENOMIC DNA]</scope>
    <source>
        <strain evidence="10">CH2 X CH6</strain>
    </source>
</reference>
<sequence>MGPTTGSDAMVWWPVLWMLESMLIIIANTTAIAVFHSDGFRFRKSIYLLLSLTVSDLLVGLSLFAQAVVELSGRESRVAGVILNGSTSVYQLSIMASIGSFTAISLERTYGVFFPFKHRTLEPKNYTVCVVTPWLIAGCLEGCYYIPPDALNQEKLDATISLLKIIYVSLCFIVMVLSYTAIWIKMKFSKPLGQNGNLTRKNAKLAWTLFTVTLVSVLCMTPIGVQQIYEQLCGCDVDHDVTNFLLMMMNANSFINVVVYSYKIPEFRQQFNAVISNYVYCCCHCRKRVATVSLECPPTRAVPANTRGETKSSASTSQRSGFKMSEVGNLGPERGALPSECCVEPGNSGHSSPTITPGEERSAELQPQ</sequence>
<feature type="transmembrane region" description="Helical" evidence="7">
    <location>
        <begin position="159"/>
        <end position="184"/>
    </location>
</feature>